<evidence type="ECO:0000313" key="4">
    <source>
        <dbReference type="EMBL" id="PWZ45962.1"/>
    </source>
</evidence>
<proteinExistence type="predicted"/>
<reference evidence="4" key="1">
    <citation type="journal article" date="2018" name="Nat. Genet.">
        <title>Extensive intraspecific gene order and gene structural variations between Mo17 and other maize genomes.</title>
        <authorList>
            <person name="Sun S."/>
            <person name="Zhou Y."/>
            <person name="Chen J."/>
            <person name="Shi J."/>
            <person name="Zhao H."/>
            <person name="Zhao H."/>
            <person name="Song W."/>
            <person name="Zhang M."/>
            <person name="Cui Y."/>
            <person name="Dong X."/>
            <person name="Liu H."/>
            <person name="Ma X."/>
            <person name="Jiao Y."/>
            <person name="Wang B."/>
            <person name="Wei X."/>
            <person name="Stein J.C."/>
            <person name="Glaubitz J.C."/>
            <person name="Lu F."/>
            <person name="Yu G."/>
            <person name="Liang C."/>
            <person name="Fengler K."/>
            <person name="Li B."/>
            <person name="Rafalski A."/>
            <person name="Schnable P.S."/>
            <person name="Ware D.H."/>
            <person name="Buckler E.S."/>
            <person name="Lai J."/>
        </authorList>
    </citation>
    <scope>NUCLEOTIDE SEQUENCE [LARGE SCALE GENOMIC DNA]</scope>
    <source>
        <tissue evidence="4">Seedling</tissue>
    </source>
</reference>
<dbReference type="Gene3D" id="1.25.10.10">
    <property type="entry name" value="Leucine-rich Repeat Variant"/>
    <property type="match status" value="2"/>
</dbReference>
<dbReference type="Proteomes" id="UP000251960">
    <property type="component" value="Chromosome 10"/>
</dbReference>
<dbReference type="PANTHER" id="PTHR23315">
    <property type="entry name" value="U BOX DOMAIN-CONTAINING"/>
    <property type="match status" value="1"/>
</dbReference>
<feature type="region of interest" description="Disordered" evidence="3">
    <location>
        <begin position="193"/>
        <end position="219"/>
    </location>
</feature>
<dbReference type="ExpressionAtlas" id="A0A3L6GBQ8">
    <property type="expression patterns" value="baseline"/>
</dbReference>
<evidence type="ECO:0000256" key="1">
    <source>
        <dbReference type="ARBA" id="ARBA00022786"/>
    </source>
</evidence>
<dbReference type="InterPro" id="IPR000225">
    <property type="entry name" value="Armadillo"/>
</dbReference>
<comment type="caution">
    <text evidence="4">The sequence shown here is derived from an EMBL/GenBank/DDBJ whole genome shotgun (WGS) entry which is preliminary data.</text>
</comment>
<keyword evidence="1" id="KW-0833">Ubl conjugation pathway</keyword>
<dbReference type="SUPFAM" id="SSF48371">
    <property type="entry name" value="ARM repeat"/>
    <property type="match status" value="1"/>
</dbReference>
<feature type="compositionally biased region" description="Basic and acidic residues" evidence="3">
    <location>
        <begin position="193"/>
        <end position="209"/>
    </location>
</feature>
<evidence type="ECO:0000256" key="3">
    <source>
        <dbReference type="SAM" id="MobiDB-lite"/>
    </source>
</evidence>
<dbReference type="EMBL" id="NCVQ01000002">
    <property type="protein sequence ID" value="PWZ45962.1"/>
    <property type="molecule type" value="Genomic_DNA"/>
</dbReference>
<sequence>MELRLLAKHNPDNRVRIAVAGDVRSLVWLLSHADPLLQEHGVTALLNLSICDENKATIVEVGAIRPLVHALKSAASPAARENAACALLRLSQLDASAAALAPSRCCGARQNRQRGMETGAVRPLLDLMADPESDMVDKAAYVLHSLVSSGEGHAAAIEEGDIPVLVEMVEVGTSREKEIATLSLLRIGIDGDGADRDHGAEGGGCRRESAQIAGGDGSGGEIWRWQRRAGA</sequence>
<dbReference type="InterPro" id="IPR016024">
    <property type="entry name" value="ARM-type_fold"/>
</dbReference>
<dbReference type="PANTHER" id="PTHR23315:SF64">
    <property type="entry name" value="ARM REPEAT SUPERFAMILY PROTEIN"/>
    <property type="match status" value="1"/>
</dbReference>
<evidence type="ECO:0000256" key="2">
    <source>
        <dbReference type="PROSITE-ProRule" id="PRU00259"/>
    </source>
</evidence>
<gene>
    <name evidence="4" type="primary">PUB4_9</name>
    <name evidence="4" type="ORF">Zm00014a_021297</name>
</gene>
<feature type="repeat" description="ARM" evidence="2">
    <location>
        <begin position="21"/>
        <end position="63"/>
    </location>
</feature>
<protein>
    <submittedName>
        <fullName evidence="4">U-box domain-containing protein 4</fullName>
    </submittedName>
</protein>
<organism evidence="4">
    <name type="scientific">Zea mays</name>
    <name type="common">Maize</name>
    <dbReference type="NCBI Taxonomy" id="4577"/>
    <lineage>
        <taxon>Eukaryota</taxon>
        <taxon>Viridiplantae</taxon>
        <taxon>Streptophyta</taxon>
        <taxon>Embryophyta</taxon>
        <taxon>Tracheophyta</taxon>
        <taxon>Spermatophyta</taxon>
        <taxon>Magnoliopsida</taxon>
        <taxon>Liliopsida</taxon>
        <taxon>Poales</taxon>
        <taxon>Poaceae</taxon>
        <taxon>PACMAD clade</taxon>
        <taxon>Panicoideae</taxon>
        <taxon>Andropogonodae</taxon>
        <taxon>Andropogoneae</taxon>
        <taxon>Tripsacinae</taxon>
        <taxon>Zea</taxon>
    </lineage>
</organism>
<feature type="repeat" description="ARM" evidence="2">
    <location>
        <begin position="119"/>
        <end position="161"/>
    </location>
</feature>
<dbReference type="AlphaFoldDB" id="A0A3L6GBQ8"/>
<dbReference type="SMART" id="SM00185">
    <property type="entry name" value="ARM"/>
    <property type="match status" value="3"/>
</dbReference>
<name>A0A3L6GBQ8_MAIZE</name>
<dbReference type="InterPro" id="IPR011989">
    <property type="entry name" value="ARM-like"/>
</dbReference>
<dbReference type="Pfam" id="PF00514">
    <property type="entry name" value="Arm"/>
    <property type="match status" value="1"/>
</dbReference>
<accession>A0A3L6GBQ8</accession>
<dbReference type="PROSITE" id="PS50176">
    <property type="entry name" value="ARM_REPEAT"/>
    <property type="match status" value="2"/>
</dbReference>